<sequence>MNLRDSMSEATQQTSSPFPRAFEERKKQKMKIPDLPHELEKDQAAFVSFDTMTQPPPLSTTNCFISETNNTDPNLVRSTMYVLPKNSDTFDLMEIPLGIVVNPFCRKAMPTELNKSKAVRCMECQSYANAFSVVEANFFYCNICNTKNCLKERICEEITRYSTIEYVEKEVVKDNRVIDCGGIVSEGLFRTKTVCGPAFLIGIDSTSPMLVEHSLNGIKRLIDDENFRFLFRKVGIILLSDRISLLKASKGTVVEVKLSDKQHLPFISPEFLMDVQDEQLMINVMEYLKSIPNNGASKKGGISDCLSIAISMAGYCRGSKMALFTNSQEKIDSEMIVKQFIEIGCSLNVFCTEKTQLAQVCISSTGRTYLYVPETLAKLEDDLIGLGSMKSSYKVSVETKTSDSLRKLMFYGNTKFEHLGFQEFSQMDDSTTFAQTFTLSESLQSIHRVYAQVVVSFYGFDGSRRVLVLNTSFGVSSKISDVYANLSFDTLACIYAKYMAMDADGFKTNSKKVEEIMSKSLKFYRSSCCKEASSSQFVLPESIKLIPLMYQSMLKNRYFLNEKNAENMAMITGFTVEQNLRFFYPRMFTFTDFYMDNSLEKVKGLRLTSESLSSEEIYVLDNSQKLYVYIGKEVDTTLKKAIFTEGTEESGVLHKMIDEFYSHYDCELPVIFIEEGKGGVEIEFIGYLTEDKMNNIVSYPDYICELHFKVKNA</sequence>
<dbReference type="InterPro" id="IPR006900">
    <property type="entry name" value="Sec23/24_helical_dom"/>
</dbReference>
<dbReference type="InterPro" id="IPR050550">
    <property type="entry name" value="SEC23_SEC24_subfamily"/>
</dbReference>
<evidence type="ECO:0000256" key="1">
    <source>
        <dbReference type="SAM" id="MobiDB-lite"/>
    </source>
</evidence>
<feature type="domain" description="Sec23/Sec24 helical" evidence="3">
    <location>
        <begin position="489"/>
        <end position="564"/>
    </location>
</feature>
<dbReference type="GO" id="GO:0000149">
    <property type="term" value="F:SNARE binding"/>
    <property type="evidence" value="ECO:0007669"/>
    <property type="project" value="TreeGrafter"/>
</dbReference>
<dbReference type="InterPro" id="IPR036465">
    <property type="entry name" value="vWFA_dom_sf"/>
</dbReference>
<dbReference type="Gene3D" id="3.40.20.10">
    <property type="entry name" value="Severin"/>
    <property type="match status" value="1"/>
</dbReference>
<evidence type="ECO:0000313" key="5">
    <source>
        <dbReference type="EMBL" id="KHN70305.1"/>
    </source>
</evidence>
<evidence type="ECO:0000313" key="6">
    <source>
        <dbReference type="Proteomes" id="UP000031056"/>
    </source>
</evidence>
<dbReference type="InterPro" id="IPR012990">
    <property type="entry name" value="Beta-sandwich_Sec23_24"/>
</dbReference>
<dbReference type="InterPro" id="IPR036180">
    <property type="entry name" value="Gelsolin-like_dom_sf"/>
</dbReference>
<feature type="domain" description="Gelsolin-like" evidence="2">
    <location>
        <begin position="601"/>
        <end position="640"/>
    </location>
</feature>
<evidence type="ECO:0000259" key="2">
    <source>
        <dbReference type="Pfam" id="PF00626"/>
    </source>
</evidence>
<dbReference type="SUPFAM" id="SSF82754">
    <property type="entry name" value="C-terminal, gelsolin-like domain of Sec23/24"/>
    <property type="match status" value="1"/>
</dbReference>
<dbReference type="PANTHER" id="PTHR13803">
    <property type="entry name" value="SEC24-RELATED PROTEIN"/>
    <property type="match status" value="1"/>
</dbReference>
<proteinExistence type="predicted"/>
<dbReference type="VEuPathDB" id="MicrosporidiaDB:M896_021430"/>
<feature type="compositionally biased region" description="Polar residues" evidence="1">
    <location>
        <begin position="8"/>
        <end position="17"/>
    </location>
</feature>
<dbReference type="InterPro" id="IPR036175">
    <property type="entry name" value="Sec23/24_helical_dom_sf"/>
</dbReference>
<dbReference type="SUPFAM" id="SSF82919">
    <property type="entry name" value="Zn-finger domain of Sec23/24"/>
    <property type="match status" value="1"/>
</dbReference>
<protein>
    <submittedName>
        <fullName evidence="5">Sec23 domain-containing protein</fullName>
    </submittedName>
</protein>
<dbReference type="SUPFAM" id="SSF81995">
    <property type="entry name" value="beta-sandwich domain of Sec23/24"/>
    <property type="match status" value="1"/>
</dbReference>
<dbReference type="GO" id="GO:0008270">
    <property type="term" value="F:zinc ion binding"/>
    <property type="evidence" value="ECO:0007669"/>
    <property type="project" value="InterPro"/>
</dbReference>
<name>A0A0B2UMY6_9MICR</name>
<dbReference type="Gene3D" id="2.60.40.1670">
    <property type="entry name" value="beta-sandwich domain of Sec23/24"/>
    <property type="match status" value="2"/>
</dbReference>
<dbReference type="AlphaFoldDB" id="A0A0B2UMY6"/>
<dbReference type="Gene3D" id="3.40.50.410">
    <property type="entry name" value="von Willebrand factor, type A domain"/>
    <property type="match status" value="2"/>
</dbReference>
<dbReference type="Pfam" id="PF08033">
    <property type="entry name" value="Sec23_BS"/>
    <property type="match status" value="1"/>
</dbReference>
<evidence type="ECO:0000259" key="4">
    <source>
        <dbReference type="Pfam" id="PF08033"/>
    </source>
</evidence>
<dbReference type="InterPro" id="IPR007123">
    <property type="entry name" value="Gelsolin-like_dom"/>
</dbReference>
<dbReference type="Proteomes" id="UP000031056">
    <property type="component" value="Unassembled WGS sequence"/>
</dbReference>
<dbReference type="GO" id="GO:0006886">
    <property type="term" value="P:intracellular protein transport"/>
    <property type="evidence" value="ECO:0007669"/>
    <property type="project" value="InterPro"/>
</dbReference>
<gene>
    <name evidence="5" type="ORF">M896_021430</name>
</gene>
<dbReference type="GO" id="GO:0070971">
    <property type="term" value="C:endoplasmic reticulum exit site"/>
    <property type="evidence" value="ECO:0007669"/>
    <property type="project" value="TreeGrafter"/>
</dbReference>
<dbReference type="GeneID" id="26261238"/>
<evidence type="ECO:0000259" key="3">
    <source>
        <dbReference type="Pfam" id="PF04815"/>
    </source>
</evidence>
<feature type="region of interest" description="Disordered" evidence="1">
    <location>
        <begin position="1"/>
        <end position="29"/>
    </location>
</feature>
<dbReference type="Pfam" id="PF04815">
    <property type="entry name" value="Sec23_helical"/>
    <property type="match status" value="1"/>
</dbReference>
<reference evidence="5 6" key="1">
    <citation type="journal article" date="2014" name="MBio">
        <title>The Ordospora colligata genome; evolution of extreme reduction in microsporidia and host-to-parasite horizontal gene transfer.</title>
        <authorList>
            <person name="Pombert J.-F."/>
            <person name="Haag K.L."/>
            <person name="Beidas S."/>
            <person name="Ebert D."/>
            <person name="Keeling P.J."/>
        </authorList>
    </citation>
    <scope>NUCLEOTIDE SEQUENCE [LARGE SCALE GENOMIC DNA]</scope>
    <source>
        <strain evidence="5 6">OC4</strain>
    </source>
</reference>
<dbReference type="GO" id="GO:0090110">
    <property type="term" value="P:COPII-coated vesicle cargo loading"/>
    <property type="evidence" value="ECO:0007669"/>
    <property type="project" value="TreeGrafter"/>
</dbReference>
<dbReference type="EMBL" id="JOKQ01000002">
    <property type="protein sequence ID" value="KHN70305.1"/>
    <property type="molecule type" value="Genomic_DNA"/>
</dbReference>
<dbReference type="InParanoid" id="A0A0B2UMY6"/>
<dbReference type="InterPro" id="IPR029006">
    <property type="entry name" value="ADF-H/Gelsolin-like_dom_sf"/>
</dbReference>
<dbReference type="Gene3D" id="1.20.120.730">
    <property type="entry name" value="Sec23/Sec24 helical domain"/>
    <property type="match status" value="1"/>
</dbReference>
<dbReference type="STRING" id="1354746.A0A0B2UMY6"/>
<dbReference type="Pfam" id="PF00626">
    <property type="entry name" value="Gelsolin"/>
    <property type="match status" value="1"/>
</dbReference>
<dbReference type="InterPro" id="IPR036174">
    <property type="entry name" value="Znf_Sec23_Sec24_sf"/>
</dbReference>
<dbReference type="RefSeq" id="XP_014564347.1">
    <property type="nucleotide sequence ID" value="XM_014708861.1"/>
</dbReference>
<comment type="caution">
    <text evidence="5">The sequence shown here is derived from an EMBL/GenBank/DDBJ whole genome shotgun (WGS) entry which is preliminary data.</text>
</comment>
<keyword evidence="6" id="KW-1185">Reference proteome</keyword>
<dbReference type="HOGENOM" id="CLU_026726_0_0_1"/>
<dbReference type="OrthoDB" id="49016at2759"/>
<feature type="domain" description="Sec23/Sec24 beta-sandwich" evidence="4">
    <location>
        <begin position="393"/>
        <end position="475"/>
    </location>
</feature>
<dbReference type="SUPFAM" id="SSF81811">
    <property type="entry name" value="Helical domain of Sec23/24"/>
    <property type="match status" value="1"/>
</dbReference>
<dbReference type="Gene3D" id="2.30.30.380">
    <property type="entry name" value="Zn-finger domain of Sec23/24"/>
    <property type="match status" value="1"/>
</dbReference>
<accession>A0A0B2UMY6</accession>
<organism evidence="5 6">
    <name type="scientific">Ordospora colligata OC4</name>
    <dbReference type="NCBI Taxonomy" id="1354746"/>
    <lineage>
        <taxon>Eukaryota</taxon>
        <taxon>Fungi</taxon>
        <taxon>Fungi incertae sedis</taxon>
        <taxon>Microsporidia</taxon>
        <taxon>Ordosporidae</taxon>
        <taxon>Ordospora</taxon>
    </lineage>
</organism>
<dbReference type="GO" id="GO:0030127">
    <property type="term" value="C:COPII vesicle coat"/>
    <property type="evidence" value="ECO:0007669"/>
    <property type="project" value="InterPro"/>
</dbReference>